<accession>A0AAV5WV21</accession>
<feature type="non-terminal residue" evidence="1">
    <location>
        <position position="66"/>
    </location>
</feature>
<dbReference type="Proteomes" id="UP001432322">
    <property type="component" value="Unassembled WGS sequence"/>
</dbReference>
<comment type="caution">
    <text evidence="1">The sequence shown here is derived from an EMBL/GenBank/DDBJ whole genome shotgun (WGS) entry which is preliminary data.</text>
</comment>
<dbReference type="AlphaFoldDB" id="A0AAV5WV21"/>
<evidence type="ECO:0000313" key="1">
    <source>
        <dbReference type="EMBL" id="GMT34425.1"/>
    </source>
</evidence>
<protein>
    <submittedName>
        <fullName evidence="1">Uncharacterized protein</fullName>
    </submittedName>
</protein>
<keyword evidence="2" id="KW-1185">Reference proteome</keyword>
<name>A0AAV5WV21_9BILA</name>
<evidence type="ECO:0000313" key="2">
    <source>
        <dbReference type="Proteomes" id="UP001432322"/>
    </source>
</evidence>
<dbReference type="EMBL" id="BTSY01000006">
    <property type="protein sequence ID" value="GMT34425.1"/>
    <property type="molecule type" value="Genomic_DNA"/>
</dbReference>
<sequence length="66" mass="7240">VDLSLADANISPKLGNEKDTLTIRKAYVKTATGETKKWDIGATVNCLPSALLTPKDNIEKDKYYAK</sequence>
<proteinExistence type="predicted"/>
<organism evidence="1 2">
    <name type="scientific">Pristionchus fissidentatus</name>
    <dbReference type="NCBI Taxonomy" id="1538716"/>
    <lineage>
        <taxon>Eukaryota</taxon>
        <taxon>Metazoa</taxon>
        <taxon>Ecdysozoa</taxon>
        <taxon>Nematoda</taxon>
        <taxon>Chromadorea</taxon>
        <taxon>Rhabditida</taxon>
        <taxon>Rhabditina</taxon>
        <taxon>Diplogasteromorpha</taxon>
        <taxon>Diplogasteroidea</taxon>
        <taxon>Neodiplogasteridae</taxon>
        <taxon>Pristionchus</taxon>
    </lineage>
</organism>
<reference evidence="1" key="1">
    <citation type="submission" date="2023-10" db="EMBL/GenBank/DDBJ databases">
        <title>Genome assembly of Pristionchus species.</title>
        <authorList>
            <person name="Yoshida K."/>
            <person name="Sommer R.J."/>
        </authorList>
    </citation>
    <scope>NUCLEOTIDE SEQUENCE</scope>
    <source>
        <strain evidence="1">RS5133</strain>
    </source>
</reference>
<gene>
    <name evidence="1" type="ORF">PFISCL1PPCAC_25722</name>
</gene>
<feature type="non-terminal residue" evidence="1">
    <location>
        <position position="1"/>
    </location>
</feature>